<keyword evidence="3" id="KW-1185">Reference proteome</keyword>
<dbReference type="Pfam" id="PF26215">
    <property type="entry name" value="HTH_animal"/>
    <property type="match status" value="2"/>
</dbReference>
<name>A0ABY6LKM9_9ARAC</name>
<feature type="non-terminal residue" evidence="2">
    <location>
        <position position="667"/>
    </location>
</feature>
<feature type="domain" description="Reverse transcriptase" evidence="1">
    <location>
        <begin position="270"/>
        <end position="514"/>
    </location>
</feature>
<proteinExistence type="predicted"/>
<protein>
    <recommendedName>
        <fullName evidence="1">Reverse transcriptase domain-containing protein</fullName>
    </recommendedName>
</protein>
<gene>
    <name evidence="2" type="ORF">LAZ67_20002335</name>
</gene>
<dbReference type="PROSITE" id="PS50878">
    <property type="entry name" value="RT_POL"/>
    <property type="match status" value="1"/>
</dbReference>
<evidence type="ECO:0000259" key="1">
    <source>
        <dbReference type="PROSITE" id="PS50878"/>
    </source>
</evidence>
<dbReference type="CDD" id="cd00304">
    <property type="entry name" value="RT_like"/>
    <property type="match status" value="1"/>
</dbReference>
<dbReference type="InterPro" id="IPR000477">
    <property type="entry name" value="RT_dom"/>
</dbReference>
<evidence type="ECO:0000313" key="2">
    <source>
        <dbReference type="EMBL" id="UYV81776.1"/>
    </source>
</evidence>
<accession>A0ABY6LKM9</accession>
<dbReference type="Proteomes" id="UP001235939">
    <property type="component" value="Chromosome 20"/>
</dbReference>
<dbReference type="Pfam" id="PF00078">
    <property type="entry name" value="RVT_1"/>
    <property type="match status" value="1"/>
</dbReference>
<organism evidence="2 3">
    <name type="scientific">Cordylochernes scorpioides</name>
    <dbReference type="NCBI Taxonomy" id="51811"/>
    <lineage>
        <taxon>Eukaryota</taxon>
        <taxon>Metazoa</taxon>
        <taxon>Ecdysozoa</taxon>
        <taxon>Arthropoda</taxon>
        <taxon>Chelicerata</taxon>
        <taxon>Arachnida</taxon>
        <taxon>Pseudoscorpiones</taxon>
        <taxon>Cheliferoidea</taxon>
        <taxon>Chernetidae</taxon>
        <taxon>Cordylochernes</taxon>
    </lineage>
</organism>
<dbReference type="InterPro" id="IPR058912">
    <property type="entry name" value="HTH_animal"/>
</dbReference>
<evidence type="ECO:0000313" key="3">
    <source>
        <dbReference type="Proteomes" id="UP001235939"/>
    </source>
</evidence>
<dbReference type="PANTHER" id="PTHR21301:SF10">
    <property type="entry name" value="REVERSE TRANSCRIPTASE DOMAIN-CONTAINING PROTEIN"/>
    <property type="match status" value="1"/>
</dbReference>
<dbReference type="InterPro" id="IPR043502">
    <property type="entry name" value="DNA/RNA_pol_sf"/>
</dbReference>
<dbReference type="EMBL" id="CP092882">
    <property type="protein sequence ID" value="UYV81776.1"/>
    <property type="molecule type" value="Genomic_DNA"/>
</dbReference>
<dbReference type="SUPFAM" id="SSF56672">
    <property type="entry name" value="DNA/RNA polymerases"/>
    <property type="match status" value="1"/>
</dbReference>
<dbReference type="PANTHER" id="PTHR21301">
    <property type="entry name" value="REVERSE TRANSCRIPTASE"/>
    <property type="match status" value="1"/>
</dbReference>
<reference evidence="2 3" key="1">
    <citation type="submission" date="2022-01" db="EMBL/GenBank/DDBJ databases">
        <title>A chromosomal length assembly of Cordylochernes scorpioides.</title>
        <authorList>
            <person name="Zeh D."/>
            <person name="Zeh J."/>
        </authorList>
    </citation>
    <scope>NUCLEOTIDE SEQUENCE [LARGE SCALE GENOMIC DNA]</scope>
    <source>
        <strain evidence="2">IN4F17</strain>
        <tissue evidence="2">Whole Body</tissue>
    </source>
</reference>
<sequence length="667" mass="75509">MRSLDQWITSRHSSDIFLWGRYIDDTFCLVSEVSASHILSDLNSFHPDIAFTHETENHSVLPFLDTLVIRTPSSFHTTVYYKNNTPPHHTNFRSHCPTPHKINTVRALTKRIFTHCSLPLFQTIEKAKIFSYLSKSGYPTPFILKQMHDPHHNSAPAIHRNICSLPFCPQSITIARFLRQHGITTYFQNPPNIATLIRHPITRSSLHASSLRSGGAVYSVSCDQCNATYVGETDQLVQYIGHGPGVYENFTLNHIDRTLAKLKRSQQITKEQYNDFTANLAQIAYIYGLPKIHKPDVPLRPIISYHLSPAYTLSKFLSNFLTPLLQSPPWEYTIANSPSFVSYITSLTPPPRSIMVSFDVTSLYLSLAHPLIINSLRTFLENAPLLDTLTAETVVELTSICLGMSTFRFDTQFFKQTKGSPMGSPLSTVVAEVVMRSLDQWITSRHSSDIFLWGRYIDDTFCLVSEVSASHILSDLNSFHPDIAFTHETENHSVLPFLDTLVIRTPSSFHTTVYYKNNTPPHHTNFRSHCPTPHKINTVRALTKRIFTHCSLPLFQTIEKAKIFSYLSKSGYPTPFILKQMHDPHHNSAPAIHRNICSLPFCPQSITIARFLRQHGITTYFQNPPNIVTLIRHPITRSSLHASSLRSGGAVYSVSCDQCNATYVGET</sequence>